<feature type="signal peptide" evidence="5">
    <location>
        <begin position="1"/>
        <end position="25"/>
    </location>
</feature>
<feature type="domain" description="DNA ligase OB-like" evidence="6">
    <location>
        <begin position="218"/>
        <end position="283"/>
    </location>
</feature>
<dbReference type="InterPro" id="IPR029319">
    <property type="entry name" value="DNA_ligase_OB"/>
</dbReference>
<dbReference type="InterPro" id="IPR050326">
    <property type="entry name" value="NAD_dep_DNA_ligaseB"/>
</dbReference>
<protein>
    <submittedName>
        <fullName evidence="7">DNA ligase</fullName>
    </submittedName>
</protein>
<dbReference type="AlphaFoldDB" id="A0A7C9KY56"/>
<keyword evidence="3" id="KW-0227">DNA damage</keyword>
<dbReference type="SUPFAM" id="SSF50249">
    <property type="entry name" value="Nucleic acid-binding proteins"/>
    <property type="match status" value="1"/>
</dbReference>
<reference evidence="7 8" key="1">
    <citation type="submission" date="2019-09" db="EMBL/GenBank/DDBJ databases">
        <title>H2 Metabolism Revealed by Metagenomic Analysis in Subglacial Sediment of East Antarctica.</title>
        <authorList>
            <person name="Yang Z."/>
            <person name="Zhang Y."/>
            <person name="Lv Y."/>
            <person name="Yan W."/>
            <person name="Xiao X."/>
            <person name="Sun B."/>
            <person name="Ma H."/>
        </authorList>
    </citation>
    <scope>NUCLEOTIDE SEQUENCE [LARGE SCALE GENOMIC DNA]</scope>
    <source>
        <strain evidence="7">Bin2_2</strain>
    </source>
</reference>
<evidence type="ECO:0000256" key="5">
    <source>
        <dbReference type="SAM" id="SignalP"/>
    </source>
</evidence>
<dbReference type="CDD" id="cd07896">
    <property type="entry name" value="Adenylation_kDNA_ligase_like"/>
    <property type="match status" value="1"/>
</dbReference>
<dbReference type="InterPro" id="IPR012340">
    <property type="entry name" value="NA-bd_OB-fold"/>
</dbReference>
<keyword evidence="1 7" id="KW-0436">Ligase</keyword>
<dbReference type="CDD" id="cd08041">
    <property type="entry name" value="OBF_kDNA_ligase_like"/>
    <property type="match status" value="1"/>
</dbReference>
<dbReference type="PANTHER" id="PTHR47810:SF1">
    <property type="entry name" value="DNA LIGASE B"/>
    <property type="match status" value="1"/>
</dbReference>
<dbReference type="EMBL" id="JAAFGW010000064">
    <property type="protein sequence ID" value="NDP47890.1"/>
    <property type="molecule type" value="Genomic_DNA"/>
</dbReference>
<dbReference type="Gene3D" id="3.30.470.30">
    <property type="entry name" value="DNA ligase/mRNA capping enzyme"/>
    <property type="match status" value="1"/>
</dbReference>
<dbReference type="Pfam" id="PF14743">
    <property type="entry name" value="DNA_ligase_OB_2"/>
    <property type="match status" value="1"/>
</dbReference>
<dbReference type="GO" id="GO:0006260">
    <property type="term" value="P:DNA replication"/>
    <property type="evidence" value="ECO:0007669"/>
    <property type="project" value="UniProtKB-KW"/>
</dbReference>
<proteinExistence type="predicted"/>
<sequence length="294" mass="33350">MAGLKRSVSGLWLVLLALASHPLWADVPATAPAMLLAEVYEANIDVTQYWVSEKYDGVRAQWDGQTLRFRGGGVVPAPLWFTQNFPAVPLDGELWIGRMQFDLLSATVRRIEPLDSEWRQVRYLIFELPDAAGDFSSRIQQMHALVTQAAVPWLQLVEQSRTVNRDTLMQHLERVIRSEGEGLMLHRADAPYLTGRSDVLLKLKPWQDAEAVVVAYSPGKRKYRGMTGALTMEMPDGKRFQLGSGLSDALRRQPPPIGTRITYRYQQLTKNGLPRFARYLRIREDFQGSTQPDQ</sequence>
<dbReference type="GO" id="GO:0016874">
    <property type="term" value="F:ligase activity"/>
    <property type="evidence" value="ECO:0007669"/>
    <property type="project" value="UniProtKB-KW"/>
</dbReference>
<evidence type="ECO:0000256" key="1">
    <source>
        <dbReference type="ARBA" id="ARBA00022598"/>
    </source>
</evidence>
<dbReference type="Proteomes" id="UP000483432">
    <property type="component" value="Unassembled WGS sequence"/>
</dbReference>
<dbReference type="SUPFAM" id="SSF56091">
    <property type="entry name" value="DNA ligase/mRNA capping enzyme, catalytic domain"/>
    <property type="match status" value="1"/>
</dbReference>
<dbReference type="NCBIfam" id="NF006592">
    <property type="entry name" value="PRK09125.1"/>
    <property type="match status" value="1"/>
</dbReference>
<keyword evidence="2" id="KW-0235">DNA replication</keyword>
<dbReference type="Gene3D" id="2.40.50.140">
    <property type="entry name" value="Nucleic acid-binding proteins"/>
    <property type="match status" value="1"/>
</dbReference>
<comment type="caution">
    <text evidence="7">The sequence shown here is derived from an EMBL/GenBank/DDBJ whole genome shotgun (WGS) entry which is preliminary data.</text>
</comment>
<name>A0A7C9KY56_9PROT</name>
<dbReference type="Gene3D" id="3.30.1490.70">
    <property type="match status" value="1"/>
</dbReference>
<evidence type="ECO:0000259" key="6">
    <source>
        <dbReference type="Pfam" id="PF14743"/>
    </source>
</evidence>
<gene>
    <name evidence="7" type="ORF">GZ085_05760</name>
</gene>
<accession>A0A7C9KY56</accession>
<evidence type="ECO:0000256" key="2">
    <source>
        <dbReference type="ARBA" id="ARBA00022705"/>
    </source>
</evidence>
<evidence type="ECO:0000256" key="3">
    <source>
        <dbReference type="ARBA" id="ARBA00022763"/>
    </source>
</evidence>
<evidence type="ECO:0000256" key="4">
    <source>
        <dbReference type="ARBA" id="ARBA00023204"/>
    </source>
</evidence>
<evidence type="ECO:0000313" key="8">
    <source>
        <dbReference type="Proteomes" id="UP000483432"/>
    </source>
</evidence>
<keyword evidence="5" id="KW-0732">Signal</keyword>
<feature type="chain" id="PRO_5028864562" evidence="5">
    <location>
        <begin position="26"/>
        <end position="294"/>
    </location>
</feature>
<dbReference type="PANTHER" id="PTHR47810">
    <property type="entry name" value="DNA LIGASE"/>
    <property type="match status" value="1"/>
</dbReference>
<organism evidence="7 8">
    <name type="scientific">Sulfuriferula multivorans</name>
    <dbReference type="NCBI Taxonomy" id="1559896"/>
    <lineage>
        <taxon>Bacteria</taxon>
        <taxon>Pseudomonadati</taxon>
        <taxon>Pseudomonadota</taxon>
        <taxon>Betaproteobacteria</taxon>
        <taxon>Nitrosomonadales</taxon>
        <taxon>Sulfuricellaceae</taxon>
        <taxon>Sulfuriferula</taxon>
    </lineage>
</organism>
<evidence type="ECO:0000313" key="7">
    <source>
        <dbReference type="EMBL" id="NDP47890.1"/>
    </source>
</evidence>
<dbReference type="GO" id="GO:0006281">
    <property type="term" value="P:DNA repair"/>
    <property type="evidence" value="ECO:0007669"/>
    <property type="project" value="UniProtKB-KW"/>
</dbReference>
<keyword evidence="4" id="KW-0234">DNA repair</keyword>